<keyword evidence="7" id="KW-0679">Respiratory chain</keyword>
<protein>
    <recommendedName>
        <fullName evidence="5">NADH-ubiquinone oxidoreductase chain 2</fullName>
        <ecNumber evidence="4">7.1.1.2</ecNumber>
    </recommendedName>
    <alternativeName>
        <fullName evidence="17">NADH dehydrogenase subunit 2</fullName>
    </alternativeName>
</protein>
<proteinExistence type="inferred from homology"/>
<sequence>MFQMFMMLGILLTLSSSSWLSLWFGMELTVLFFIPFLTANSWFGSVSSVWQFLLYSVFSSMTFLLSGCLLSSTEVFDNISFSHVPILGVAVVLLLKLGLPPAHGWAVCVVGGLPWKGVYVFSTYLKVAPICIMMNLTSFPSPVSPFVFVALALAASASLRAFTVLSLRHILIYSSVLSSGWLAGASLGSDGVAIAYAFMYFLSLFGITSLFSYWGVNSLRELFTLEINQAEKLILLVSMASLAGIPPSPGFFLKVAIISEILFSSSLFTATMLALSTLYVYNYICISTPALLGGKEASWYTPPYSPGHLFPIMGSLGVLFLALLLV</sequence>
<feature type="transmembrane region" description="Helical" evidence="19">
    <location>
        <begin position="20"/>
        <end position="40"/>
    </location>
</feature>
<keyword evidence="8 19" id="KW-0812">Transmembrane</keyword>
<comment type="similarity">
    <text evidence="3">Belongs to the complex I subunit 2 family.</text>
</comment>
<reference evidence="21" key="2">
    <citation type="submission" date="2020-07" db="EMBL/GenBank/DDBJ databases">
        <authorList>
            <person name="Fu Y.-T."/>
            <person name="Nie Y."/>
            <person name="Duan D.-Y."/>
            <person name="Liu G.-H."/>
        </authorList>
    </citation>
    <scope>NUCLEOTIDE SEQUENCE</scope>
    <source>
        <strain evidence="21">Chongqing</strain>
    </source>
</reference>
<keyword evidence="10" id="KW-1278">Translocase</keyword>
<evidence type="ECO:0000313" key="21">
    <source>
        <dbReference type="EMBL" id="QPF24310.1"/>
    </source>
</evidence>
<evidence type="ECO:0000256" key="4">
    <source>
        <dbReference type="ARBA" id="ARBA00012944"/>
    </source>
</evidence>
<evidence type="ECO:0000256" key="2">
    <source>
        <dbReference type="ARBA" id="ARBA00004448"/>
    </source>
</evidence>
<feature type="transmembrane region" description="Helical" evidence="19">
    <location>
        <begin position="79"/>
        <end position="97"/>
    </location>
</feature>
<feature type="transmembrane region" description="Helical" evidence="19">
    <location>
        <begin position="145"/>
        <end position="163"/>
    </location>
</feature>
<feature type="transmembrane region" description="Helical" evidence="19">
    <location>
        <begin position="261"/>
        <end position="284"/>
    </location>
</feature>
<keyword evidence="15 21" id="KW-0496">Mitochondrion</keyword>
<evidence type="ECO:0000256" key="19">
    <source>
        <dbReference type="SAM" id="Phobius"/>
    </source>
</evidence>
<dbReference type="EC" id="7.1.1.2" evidence="4"/>
<dbReference type="EMBL" id="MT792489">
    <property type="protein sequence ID" value="QPF24310.1"/>
    <property type="molecule type" value="Genomic_DNA"/>
</dbReference>
<evidence type="ECO:0000256" key="6">
    <source>
        <dbReference type="ARBA" id="ARBA00022448"/>
    </source>
</evidence>
<evidence type="ECO:0000256" key="14">
    <source>
        <dbReference type="ARBA" id="ARBA00023075"/>
    </source>
</evidence>
<comment type="function">
    <text evidence="1">Core subunit of the mitochondrial membrane respiratory chain NADH dehydrogenase (Complex I) that is believed to belong to the minimal assembly required for catalysis. Complex I functions in the transfer of electrons from NADH to the respiratory chain. The immediate electron acceptor for the enzyme is believed to be ubiquinone.</text>
</comment>
<organism evidence="21">
    <name type="scientific">Hoplopleura sp</name>
    <dbReference type="NCBI Taxonomy" id="2782173"/>
    <lineage>
        <taxon>Eukaryota</taxon>
        <taxon>Metazoa</taxon>
        <taxon>Ecdysozoa</taxon>
        <taxon>Arthropoda</taxon>
        <taxon>Hexapoda</taxon>
        <taxon>Insecta</taxon>
        <taxon>Pterygota</taxon>
        <taxon>Neoptera</taxon>
        <taxon>Paraneoptera</taxon>
        <taxon>Psocodea</taxon>
        <taxon>Troctomorpha</taxon>
        <taxon>Phthiraptera</taxon>
        <taxon>Anoplura</taxon>
        <taxon>Hoplopleuridae</taxon>
        <taxon>Hoplopleura</taxon>
    </lineage>
</organism>
<feature type="transmembrane region" description="Helical" evidence="19">
    <location>
        <begin position="52"/>
        <end position="73"/>
    </location>
</feature>
<evidence type="ECO:0000256" key="16">
    <source>
        <dbReference type="ARBA" id="ARBA00023136"/>
    </source>
</evidence>
<evidence type="ECO:0000256" key="9">
    <source>
        <dbReference type="ARBA" id="ARBA00022792"/>
    </source>
</evidence>
<evidence type="ECO:0000256" key="11">
    <source>
        <dbReference type="ARBA" id="ARBA00022982"/>
    </source>
</evidence>
<evidence type="ECO:0000256" key="1">
    <source>
        <dbReference type="ARBA" id="ARBA00003257"/>
    </source>
</evidence>
<evidence type="ECO:0000256" key="17">
    <source>
        <dbReference type="ARBA" id="ARBA00031028"/>
    </source>
</evidence>
<feature type="transmembrane region" description="Helical" evidence="19">
    <location>
        <begin position="304"/>
        <end position="325"/>
    </location>
</feature>
<evidence type="ECO:0000256" key="3">
    <source>
        <dbReference type="ARBA" id="ARBA00007012"/>
    </source>
</evidence>
<dbReference type="AlphaFoldDB" id="A0A7S8WWI4"/>
<dbReference type="GO" id="GO:0008137">
    <property type="term" value="F:NADH dehydrogenase (ubiquinone) activity"/>
    <property type="evidence" value="ECO:0007669"/>
    <property type="project" value="UniProtKB-EC"/>
</dbReference>
<evidence type="ECO:0000256" key="10">
    <source>
        <dbReference type="ARBA" id="ARBA00022967"/>
    </source>
</evidence>
<evidence type="ECO:0000256" key="12">
    <source>
        <dbReference type="ARBA" id="ARBA00022989"/>
    </source>
</evidence>
<accession>A0A7S8WWI4</accession>
<dbReference type="PANTHER" id="PTHR46552:SF1">
    <property type="entry name" value="NADH-UBIQUINONE OXIDOREDUCTASE CHAIN 2"/>
    <property type="match status" value="1"/>
</dbReference>
<reference evidence="21" key="1">
    <citation type="journal article" date="2020" name="Parasit. Vectors">
        <title>Variation of mitochondrial minichromosome composition in Hoplopleura lice (Phthiraptera: Hoplopleuridae) from rats.</title>
        <authorList>
            <person name="Fu Y.T."/>
            <person name="Nie Y."/>
            <person name="Duan D.Y."/>
            <person name="Liu G.H."/>
        </authorList>
    </citation>
    <scope>NUCLEOTIDE SEQUENCE</scope>
    <source>
        <strain evidence="21">Chongqing</strain>
    </source>
</reference>
<keyword evidence="13" id="KW-0520">NAD</keyword>
<dbReference type="GO" id="GO:0006120">
    <property type="term" value="P:mitochondrial electron transport, NADH to ubiquinone"/>
    <property type="evidence" value="ECO:0007669"/>
    <property type="project" value="TreeGrafter"/>
</dbReference>
<dbReference type="GO" id="GO:0005743">
    <property type="term" value="C:mitochondrial inner membrane"/>
    <property type="evidence" value="ECO:0007669"/>
    <property type="project" value="UniProtKB-SubCell"/>
</dbReference>
<evidence type="ECO:0000256" key="15">
    <source>
        <dbReference type="ARBA" id="ARBA00023128"/>
    </source>
</evidence>
<keyword evidence="6" id="KW-0813">Transport</keyword>
<gene>
    <name evidence="21" type="primary">nad2</name>
</gene>
<geneLocation type="mitochondrion" evidence="21"/>
<evidence type="ECO:0000256" key="8">
    <source>
        <dbReference type="ARBA" id="ARBA00022692"/>
    </source>
</evidence>
<feature type="transmembrane region" description="Helical" evidence="19">
    <location>
        <begin position="170"/>
        <end position="187"/>
    </location>
</feature>
<comment type="catalytic activity">
    <reaction evidence="18">
        <text>a ubiquinone + NADH + 5 H(+)(in) = a ubiquinol + NAD(+) + 4 H(+)(out)</text>
        <dbReference type="Rhea" id="RHEA:29091"/>
        <dbReference type="Rhea" id="RHEA-COMP:9565"/>
        <dbReference type="Rhea" id="RHEA-COMP:9566"/>
        <dbReference type="ChEBI" id="CHEBI:15378"/>
        <dbReference type="ChEBI" id="CHEBI:16389"/>
        <dbReference type="ChEBI" id="CHEBI:17976"/>
        <dbReference type="ChEBI" id="CHEBI:57540"/>
        <dbReference type="ChEBI" id="CHEBI:57945"/>
        <dbReference type="EC" id="7.1.1.2"/>
    </reaction>
</comment>
<keyword evidence="12 19" id="KW-1133">Transmembrane helix</keyword>
<feature type="domain" description="NADH:quinone oxidoreductase/Mrp antiporter transmembrane" evidence="20">
    <location>
        <begin position="16"/>
        <end position="272"/>
    </location>
</feature>
<keyword evidence="14" id="KW-0830">Ubiquinone</keyword>
<keyword evidence="16 19" id="KW-0472">Membrane</keyword>
<feature type="transmembrane region" description="Helical" evidence="19">
    <location>
        <begin position="193"/>
        <end position="216"/>
    </location>
</feature>
<dbReference type="InterPro" id="IPR050175">
    <property type="entry name" value="Complex_I_Subunit_2"/>
</dbReference>
<evidence type="ECO:0000256" key="5">
    <source>
        <dbReference type="ARBA" id="ARBA00021008"/>
    </source>
</evidence>
<evidence type="ECO:0000256" key="18">
    <source>
        <dbReference type="ARBA" id="ARBA00049551"/>
    </source>
</evidence>
<dbReference type="Pfam" id="PF00361">
    <property type="entry name" value="Proton_antipo_M"/>
    <property type="match status" value="1"/>
</dbReference>
<dbReference type="InterPro" id="IPR001750">
    <property type="entry name" value="ND/Mrp_TM"/>
</dbReference>
<evidence type="ECO:0000259" key="20">
    <source>
        <dbReference type="Pfam" id="PF00361"/>
    </source>
</evidence>
<name>A0A7S8WWI4_9NEOP</name>
<dbReference type="PANTHER" id="PTHR46552">
    <property type="entry name" value="NADH-UBIQUINONE OXIDOREDUCTASE CHAIN 2"/>
    <property type="match status" value="1"/>
</dbReference>
<keyword evidence="9" id="KW-0999">Mitochondrion inner membrane</keyword>
<comment type="subcellular location">
    <subcellularLocation>
        <location evidence="2">Mitochondrion inner membrane</location>
        <topology evidence="2">Multi-pass membrane protein</topology>
    </subcellularLocation>
</comment>
<keyword evidence="11" id="KW-0249">Electron transport</keyword>
<evidence type="ECO:0000256" key="7">
    <source>
        <dbReference type="ARBA" id="ARBA00022660"/>
    </source>
</evidence>
<evidence type="ECO:0000256" key="13">
    <source>
        <dbReference type="ARBA" id="ARBA00023027"/>
    </source>
</evidence>